<dbReference type="PANTHER" id="PTHR33470">
    <property type="entry name" value="OS01G0164075 PROTEIN"/>
    <property type="match status" value="1"/>
</dbReference>
<evidence type="ECO:0000313" key="3">
    <source>
        <dbReference type="EMBL" id="KAK1265014.1"/>
    </source>
</evidence>
<feature type="signal peptide" evidence="2">
    <location>
        <begin position="1"/>
        <end position="23"/>
    </location>
</feature>
<feature type="chain" id="PRO_5043933791" evidence="2">
    <location>
        <begin position="24"/>
        <end position="170"/>
    </location>
</feature>
<comment type="caution">
    <text evidence="3">The sequence shown here is derived from an EMBL/GenBank/DDBJ whole genome shotgun (WGS) entry which is preliminary data.</text>
</comment>
<reference evidence="3" key="1">
    <citation type="journal article" date="2023" name="Nat. Commun.">
        <title>Diploid and tetraploid genomes of Acorus and the evolution of monocots.</title>
        <authorList>
            <person name="Ma L."/>
            <person name="Liu K.W."/>
            <person name="Li Z."/>
            <person name="Hsiao Y.Y."/>
            <person name="Qi Y."/>
            <person name="Fu T."/>
            <person name="Tang G.D."/>
            <person name="Zhang D."/>
            <person name="Sun W.H."/>
            <person name="Liu D.K."/>
            <person name="Li Y."/>
            <person name="Chen G.Z."/>
            <person name="Liu X.D."/>
            <person name="Liao X.Y."/>
            <person name="Jiang Y.T."/>
            <person name="Yu X."/>
            <person name="Hao Y."/>
            <person name="Huang J."/>
            <person name="Zhao X.W."/>
            <person name="Ke S."/>
            <person name="Chen Y.Y."/>
            <person name="Wu W.L."/>
            <person name="Hsu J.L."/>
            <person name="Lin Y.F."/>
            <person name="Huang M.D."/>
            <person name="Li C.Y."/>
            <person name="Huang L."/>
            <person name="Wang Z.W."/>
            <person name="Zhao X."/>
            <person name="Zhong W.Y."/>
            <person name="Peng D.H."/>
            <person name="Ahmad S."/>
            <person name="Lan S."/>
            <person name="Zhang J.S."/>
            <person name="Tsai W.C."/>
            <person name="Van de Peer Y."/>
            <person name="Liu Z.J."/>
        </authorList>
    </citation>
    <scope>NUCLEOTIDE SEQUENCE</scope>
    <source>
        <strain evidence="3">SCP</strain>
    </source>
</reference>
<protein>
    <submittedName>
        <fullName evidence="3">Uncharacterized protein</fullName>
    </submittedName>
</protein>
<dbReference type="Proteomes" id="UP001179952">
    <property type="component" value="Unassembled WGS sequence"/>
</dbReference>
<dbReference type="GO" id="GO:0071944">
    <property type="term" value="C:cell periphery"/>
    <property type="evidence" value="ECO:0007669"/>
    <property type="project" value="TreeGrafter"/>
</dbReference>
<dbReference type="AlphaFoldDB" id="A0AAV9ALK4"/>
<evidence type="ECO:0000313" key="4">
    <source>
        <dbReference type="Proteomes" id="UP001179952"/>
    </source>
</evidence>
<evidence type="ECO:0000256" key="2">
    <source>
        <dbReference type="SAM" id="SignalP"/>
    </source>
</evidence>
<name>A0AAV9ALK4_ACOGR</name>
<accession>A0AAV9ALK4</accession>
<keyword evidence="4" id="KW-1185">Reference proteome</keyword>
<dbReference type="EMBL" id="JAUJYN010000008">
    <property type="protein sequence ID" value="KAK1265014.1"/>
    <property type="molecule type" value="Genomic_DNA"/>
</dbReference>
<dbReference type="PANTHER" id="PTHR33470:SF4">
    <property type="entry name" value="OS01G0164025 PROTEIN"/>
    <property type="match status" value="1"/>
</dbReference>
<evidence type="ECO:0000256" key="1">
    <source>
        <dbReference type="ARBA" id="ARBA00022729"/>
    </source>
</evidence>
<sequence length="170" mass="18678">MSGTPHYLLLPLLLLSSLTISLAHPQPSSSPAIVVEGMVYCQSCARAGSWSLTDSKNISTAKVGVACKDSKNHRIRYYKSFQTNHNGYFYAELKGLDVSAKDNALHACTVHLLSSADPRCNVPTNVNYGIYGAPLHDEQKRLYGKYYEAVIYAAGPFAFRPKVCVPEVYS</sequence>
<organism evidence="3 4">
    <name type="scientific">Acorus gramineus</name>
    <name type="common">Dwarf sweet flag</name>
    <dbReference type="NCBI Taxonomy" id="55184"/>
    <lineage>
        <taxon>Eukaryota</taxon>
        <taxon>Viridiplantae</taxon>
        <taxon>Streptophyta</taxon>
        <taxon>Embryophyta</taxon>
        <taxon>Tracheophyta</taxon>
        <taxon>Spermatophyta</taxon>
        <taxon>Magnoliopsida</taxon>
        <taxon>Liliopsida</taxon>
        <taxon>Acoraceae</taxon>
        <taxon>Acorus</taxon>
    </lineage>
</organism>
<proteinExistence type="predicted"/>
<keyword evidence="1 2" id="KW-0732">Signal</keyword>
<reference evidence="3" key="2">
    <citation type="submission" date="2023-06" db="EMBL/GenBank/DDBJ databases">
        <authorList>
            <person name="Ma L."/>
            <person name="Liu K.-W."/>
            <person name="Li Z."/>
            <person name="Hsiao Y.-Y."/>
            <person name="Qi Y."/>
            <person name="Fu T."/>
            <person name="Tang G."/>
            <person name="Zhang D."/>
            <person name="Sun W.-H."/>
            <person name="Liu D.-K."/>
            <person name="Li Y."/>
            <person name="Chen G.-Z."/>
            <person name="Liu X.-D."/>
            <person name="Liao X.-Y."/>
            <person name="Jiang Y.-T."/>
            <person name="Yu X."/>
            <person name="Hao Y."/>
            <person name="Huang J."/>
            <person name="Zhao X.-W."/>
            <person name="Ke S."/>
            <person name="Chen Y.-Y."/>
            <person name="Wu W.-L."/>
            <person name="Hsu J.-L."/>
            <person name="Lin Y.-F."/>
            <person name="Huang M.-D."/>
            <person name="Li C.-Y."/>
            <person name="Huang L."/>
            <person name="Wang Z.-W."/>
            <person name="Zhao X."/>
            <person name="Zhong W.-Y."/>
            <person name="Peng D.-H."/>
            <person name="Ahmad S."/>
            <person name="Lan S."/>
            <person name="Zhang J.-S."/>
            <person name="Tsai W.-C."/>
            <person name="Van De Peer Y."/>
            <person name="Liu Z.-J."/>
        </authorList>
    </citation>
    <scope>NUCLEOTIDE SEQUENCE</scope>
    <source>
        <strain evidence="3">SCP</strain>
        <tissue evidence="3">Leaves</tissue>
    </source>
</reference>
<gene>
    <name evidence="3" type="ORF">QJS04_geneDACA023563</name>
</gene>
<dbReference type="Pfam" id="PF01190">
    <property type="entry name" value="Pollen_Ole_e_1"/>
    <property type="match status" value="1"/>
</dbReference>